<keyword evidence="3" id="KW-1185">Reference proteome</keyword>
<dbReference type="EMBL" id="AYSA01000631">
    <property type="protein sequence ID" value="ESZ90411.1"/>
    <property type="molecule type" value="Genomic_DNA"/>
</dbReference>
<feature type="compositionally biased region" description="Basic and acidic residues" evidence="1">
    <location>
        <begin position="441"/>
        <end position="454"/>
    </location>
</feature>
<feature type="compositionally biased region" description="Low complexity" evidence="1">
    <location>
        <begin position="419"/>
        <end position="431"/>
    </location>
</feature>
<accession>W9C3G6</accession>
<sequence length="584" mass="66876">MKESLDQRAAGVDLGPSSAPTAYAMVATGTKVESPGSKPCPFLDKLPREIRDKIWRHILLRPVTILPEIRTTETRWSTGKENAKHKHCRYDRKYTYIWAHNSGEEDNNSEPQPLLQKVSWITYLTREQLKLIDNGVVNFEIGDYPEPGRQVQCAVHHRNGFGPQIINRTEVELYPFGRSVDIMRVCKKFEEECGSVLYGDNAYQFNTQLSHKRSDLKEMPWRIPGFQKEKGKAIGLLKLDKAVDKLFDLHCRHPAFIYKDPFIRFIAYIGRKNASHLRDIKFEGMFKSILLPNADKDSHIGFGTILPIYAVIIGEICPRLRKLTLHQWYPNRTWERFGWSDDLKKSKKMSDEDMVDSIVAKLITGLPFLRELQLGAYSQVPTDPLVSNDRHRDVKDEWGRSLQWMKFVEERNKDQGPETGTSDNTSNSGTSVRHAGARTGDACHDQDPMEHERPGSYGTSSCIWTLTRCPIRESSRYDEPTTGYGVDRRNQYGYLLYWYDFTSTWRCKNAHGGVRDRDGYILNVSDKVDNDNKPLVGKRGKGLGWRHGLIASHGKSQKFVKKLVANVCTDWRLIDHVEAGGALS</sequence>
<evidence type="ECO:0000256" key="1">
    <source>
        <dbReference type="SAM" id="MobiDB-lite"/>
    </source>
</evidence>
<organism evidence="2 3">
    <name type="scientific">Sclerotinia borealis (strain F-4128)</name>
    <dbReference type="NCBI Taxonomy" id="1432307"/>
    <lineage>
        <taxon>Eukaryota</taxon>
        <taxon>Fungi</taxon>
        <taxon>Dikarya</taxon>
        <taxon>Ascomycota</taxon>
        <taxon>Pezizomycotina</taxon>
        <taxon>Leotiomycetes</taxon>
        <taxon>Helotiales</taxon>
        <taxon>Sclerotiniaceae</taxon>
        <taxon>Sclerotinia</taxon>
    </lineage>
</organism>
<evidence type="ECO:0000313" key="2">
    <source>
        <dbReference type="EMBL" id="ESZ90411.1"/>
    </source>
</evidence>
<evidence type="ECO:0000313" key="3">
    <source>
        <dbReference type="Proteomes" id="UP000019487"/>
    </source>
</evidence>
<feature type="region of interest" description="Disordered" evidence="1">
    <location>
        <begin position="410"/>
        <end position="454"/>
    </location>
</feature>
<reference evidence="2 3" key="1">
    <citation type="journal article" date="2014" name="Genome Announc.">
        <title>Draft genome sequence of Sclerotinia borealis, a psychrophilic plant pathogenic fungus.</title>
        <authorList>
            <person name="Mardanov A.V."/>
            <person name="Beletsky A.V."/>
            <person name="Kadnikov V.V."/>
            <person name="Ignatov A.N."/>
            <person name="Ravin N.V."/>
        </authorList>
    </citation>
    <scope>NUCLEOTIDE SEQUENCE [LARGE SCALE GENOMIC DNA]</scope>
    <source>
        <strain evidence="3">F-4157</strain>
    </source>
</reference>
<name>W9C3G6_SCLBF</name>
<gene>
    <name evidence="2" type="ORF">SBOR_9199</name>
</gene>
<dbReference type="Proteomes" id="UP000019487">
    <property type="component" value="Unassembled WGS sequence"/>
</dbReference>
<dbReference type="OrthoDB" id="3479894at2759"/>
<comment type="caution">
    <text evidence="2">The sequence shown here is derived from an EMBL/GenBank/DDBJ whole genome shotgun (WGS) entry which is preliminary data.</text>
</comment>
<dbReference type="AlphaFoldDB" id="W9C3G6"/>
<protein>
    <submittedName>
        <fullName evidence="2">Uncharacterized protein</fullName>
    </submittedName>
</protein>
<proteinExistence type="predicted"/>
<dbReference type="HOGENOM" id="CLU_508048_0_0_1"/>